<sequence>MATEPTPGAFMADNPANSQQRYLRTTEAARFLGLSGRTLEKHRTYGTGPSYRKLGGRVVYALEDLQTWADIGLRQSTSDQGKGVVHAAKPVSGLGPLVGGRPPVRRP</sequence>
<protein>
    <recommendedName>
        <fullName evidence="2">Helix-turn-helix domain-containing protein</fullName>
    </recommendedName>
</protein>
<feature type="domain" description="Helix-turn-helix" evidence="2">
    <location>
        <begin position="22"/>
        <end position="69"/>
    </location>
</feature>
<dbReference type="InterPro" id="IPR009061">
    <property type="entry name" value="DNA-bd_dom_put_sf"/>
</dbReference>
<dbReference type="EMBL" id="AGWX01000003">
    <property type="protein sequence ID" value="EKS38614.1"/>
    <property type="molecule type" value="Genomic_DNA"/>
</dbReference>
<evidence type="ECO:0000313" key="3">
    <source>
        <dbReference type="EMBL" id="EKS38614.1"/>
    </source>
</evidence>
<dbReference type="InterPro" id="IPR041657">
    <property type="entry name" value="HTH_17"/>
</dbReference>
<dbReference type="AlphaFoldDB" id="K8PCZ8"/>
<comment type="caution">
    <text evidence="3">The sequence shown here is derived from an EMBL/GenBank/DDBJ whole genome shotgun (WGS) entry which is preliminary data.</text>
</comment>
<feature type="region of interest" description="Disordered" evidence="1">
    <location>
        <begin position="79"/>
        <end position="107"/>
    </location>
</feature>
<dbReference type="Proteomes" id="UP000001096">
    <property type="component" value="Unassembled WGS sequence"/>
</dbReference>
<dbReference type="Pfam" id="PF12728">
    <property type="entry name" value="HTH_17"/>
    <property type="match status" value="1"/>
</dbReference>
<feature type="compositionally biased region" description="Low complexity" evidence="1">
    <location>
        <begin position="93"/>
        <end position="107"/>
    </location>
</feature>
<organism evidence="3 4">
    <name type="scientific">Afipia broomeae ATCC 49717</name>
    <dbReference type="NCBI Taxonomy" id="883078"/>
    <lineage>
        <taxon>Bacteria</taxon>
        <taxon>Pseudomonadati</taxon>
        <taxon>Pseudomonadota</taxon>
        <taxon>Alphaproteobacteria</taxon>
        <taxon>Hyphomicrobiales</taxon>
        <taxon>Nitrobacteraceae</taxon>
        <taxon>Afipia</taxon>
    </lineage>
</organism>
<evidence type="ECO:0000313" key="4">
    <source>
        <dbReference type="Proteomes" id="UP000001096"/>
    </source>
</evidence>
<gene>
    <name evidence="3" type="ORF">HMPREF9695_02454</name>
</gene>
<keyword evidence="4" id="KW-1185">Reference proteome</keyword>
<evidence type="ECO:0000256" key="1">
    <source>
        <dbReference type="SAM" id="MobiDB-lite"/>
    </source>
</evidence>
<dbReference type="HOGENOM" id="CLU_140176_9_0_5"/>
<reference evidence="3 4" key="1">
    <citation type="submission" date="2012-04" db="EMBL/GenBank/DDBJ databases">
        <title>The Genome Sequence of Afipia broomeae ATCC 49717.</title>
        <authorList>
            <consortium name="The Broad Institute Genome Sequencing Platform"/>
            <person name="Earl A."/>
            <person name="Ward D."/>
            <person name="Feldgarden M."/>
            <person name="Gevers D."/>
            <person name="Huys G."/>
            <person name="Walker B."/>
            <person name="Young S.K."/>
            <person name="Zeng Q."/>
            <person name="Gargeya S."/>
            <person name="Fitzgerald M."/>
            <person name="Haas B."/>
            <person name="Abouelleil A."/>
            <person name="Alvarado L."/>
            <person name="Arachchi H.M."/>
            <person name="Berlin A."/>
            <person name="Chapman S.B."/>
            <person name="Goldberg J."/>
            <person name="Griggs A."/>
            <person name="Gujja S."/>
            <person name="Hansen M."/>
            <person name="Howarth C."/>
            <person name="Imamovic A."/>
            <person name="Larimer J."/>
            <person name="McCowen C."/>
            <person name="Montmayeur A."/>
            <person name="Murphy C."/>
            <person name="Neiman D."/>
            <person name="Pearson M."/>
            <person name="Priest M."/>
            <person name="Roberts A."/>
            <person name="Saif S."/>
            <person name="Shea T."/>
            <person name="Sisk P."/>
            <person name="Sykes S."/>
            <person name="Wortman J."/>
            <person name="Nusbaum C."/>
            <person name="Birren B."/>
        </authorList>
    </citation>
    <scope>NUCLEOTIDE SEQUENCE [LARGE SCALE GENOMIC DNA]</scope>
    <source>
        <strain evidence="3 4">ATCC 49717</strain>
    </source>
</reference>
<dbReference type="eggNOG" id="COG3311">
    <property type="taxonomic scope" value="Bacteria"/>
</dbReference>
<accession>K8PCZ8</accession>
<dbReference type="SUPFAM" id="SSF46955">
    <property type="entry name" value="Putative DNA-binding domain"/>
    <property type="match status" value="1"/>
</dbReference>
<proteinExistence type="predicted"/>
<dbReference type="PATRIC" id="fig|883078.3.peg.2524"/>
<name>K8PCZ8_9BRAD</name>
<evidence type="ECO:0000259" key="2">
    <source>
        <dbReference type="Pfam" id="PF12728"/>
    </source>
</evidence>